<dbReference type="PANTHER" id="PTHR24320">
    <property type="entry name" value="RETINOL DEHYDROGENASE"/>
    <property type="match status" value="1"/>
</dbReference>
<dbReference type="EMBL" id="RYZI01000046">
    <property type="protein sequence ID" value="RWA12601.1"/>
    <property type="molecule type" value="Genomic_DNA"/>
</dbReference>
<organism evidence="3 4">
    <name type="scientific">Xylaria grammica</name>
    <dbReference type="NCBI Taxonomy" id="363999"/>
    <lineage>
        <taxon>Eukaryota</taxon>
        <taxon>Fungi</taxon>
        <taxon>Dikarya</taxon>
        <taxon>Ascomycota</taxon>
        <taxon>Pezizomycotina</taxon>
        <taxon>Sordariomycetes</taxon>
        <taxon>Xylariomycetidae</taxon>
        <taxon>Xylariales</taxon>
        <taxon>Xylariaceae</taxon>
        <taxon>Xylaria</taxon>
    </lineage>
</organism>
<proteinExistence type="inferred from homology"/>
<dbReference type="Gene3D" id="3.40.50.720">
    <property type="entry name" value="NAD(P)-binding Rossmann-like Domain"/>
    <property type="match status" value="1"/>
</dbReference>
<evidence type="ECO:0000256" key="1">
    <source>
        <dbReference type="ARBA" id="ARBA00006484"/>
    </source>
</evidence>
<keyword evidence="2" id="KW-0560">Oxidoreductase</keyword>
<comment type="caution">
    <text evidence="3">The sequence shown here is derived from an EMBL/GenBank/DDBJ whole genome shotgun (WGS) entry which is preliminary data.</text>
</comment>
<sequence>MGRIFITGSSDGLGLRAAKQLVSRGHTVYLHARNAQRASDARSACPGAEDVLLGDLTSIEETKALASSLSKLAPMDCIFHNAGLYLGPYRPQAEGYPAVFAVNALAPYILTCLAPLPKRLVYASSDSHWGGSTNLDDFGWRERHKAGRFRDSGAYADTKLYNTMFGYVFARRFASKGVVANSVDPGWVPTKMGGAGAPGNIMESERLYVMLAEGSGEAEGKNGCFWENGKRGPARSKKDTYDEKAQDALLKKLEEITGVSVPE</sequence>
<gene>
    <name evidence="3" type="ORF">EKO27_g2490</name>
</gene>
<dbReference type="PRINTS" id="PR00081">
    <property type="entry name" value="GDHRDH"/>
</dbReference>
<dbReference type="SUPFAM" id="SSF51735">
    <property type="entry name" value="NAD(P)-binding Rossmann-fold domains"/>
    <property type="match status" value="1"/>
</dbReference>
<keyword evidence="4" id="KW-1185">Reference proteome</keyword>
<dbReference type="STRING" id="363999.A0A439DDV9"/>
<evidence type="ECO:0008006" key="5">
    <source>
        <dbReference type="Google" id="ProtNLM"/>
    </source>
</evidence>
<name>A0A439DDV9_9PEZI</name>
<dbReference type="PANTHER" id="PTHR24320:SF274">
    <property type="entry name" value="CHAIN DEHYDROGENASE, PUTATIVE (AFU_ORTHOLOGUE AFUA_4G00440)-RELATED"/>
    <property type="match status" value="1"/>
</dbReference>
<dbReference type="InterPro" id="IPR036291">
    <property type="entry name" value="NAD(P)-bd_dom_sf"/>
</dbReference>
<dbReference type="Pfam" id="PF00106">
    <property type="entry name" value="adh_short"/>
    <property type="match status" value="1"/>
</dbReference>
<dbReference type="Proteomes" id="UP000286045">
    <property type="component" value="Unassembled WGS sequence"/>
</dbReference>
<dbReference type="GO" id="GO:0016491">
    <property type="term" value="F:oxidoreductase activity"/>
    <property type="evidence" value="ECO:0007669"/>
    <property type="project" value="UniProtKB-KW"/>
</dbReference>
<dbReference type="AlphaFoldDB" id="A0A439DDV9"/>
<accession>A0A439DDV9</accession>
<evidence type="ECO:0000313" key="4">
    <source>
        <dbReference type="Proteomes" id="UP000286045"/>
    </source>
</evidence>
<dbReference type="InterPro" id="IPR002347">
    <property type="entry name" value="SDR_fam"/>
</dbReference>
<evidence type="ECO:0000256" key="2">
    <source>
        <dbReference type="ARBA" id="ARBA00023002"/>
    </source>
</evidence>
<comment type="similarity">
    <text evidence="1">Belongs to the short-chain dehydrogenases/reductases (SDR) family.</text>
</comment>
<reference evidence="3 4" key="1">
    <citation type="submission" date="2018-12" db="EMBL/GenBank/DDBJ databases">
        <title>Draft genome sequence of Xylaria grammica IHI A82.</title>
        <authorList>
            <person name="Buettner E."/>
            <person name="Kellner H."/>
        </authorList>
    </citation>
    <scope>NUCLEOTIDE SEQUENCE [LARGE SCALE GENOMIC DNA]</scope>
    <source>
        <strain evidence="3 4">IHI A82</strain>
    </source>
</reference>
<protein>
    <recommendedName>
        <fullName evidence="5">NAD(P)-binding domain-containing protein</fullName>
    </recommendedName>
</protein>
<evidence type="ECO:0000313" key="3">
    <source>
        <dbReference type="EMBL" id="RWA12601.1"/>
    </source>
</evidence>